<dbReference type="GO" id="GO:0004180">
    <property type="term" value="F:carboxypeptidase activity"/>
    <property type="evidence" value="ECO:0007669"/>
    <property type="project" value="UniProtKB-KW"/>
</dbReference>
<proteinExistence type="inferred from homology"/>
<evidence type="ECO:0000256" key="5">
    <source>
        <dbReference type="ARBA" id="ARBA00022833"/>
    </source>
</evidence>
<evidence type="ECO:0000259" key="8">
    <source>
        <dbReference type="Pfam" id="PF01432"/>
    </source>
</evidence>
<protein>
    <submittedName>
        <fullName evidence="9">Peptidyl-dipeptidase Dcp</fullName>
        <ecNumber evidence="9">3.4.15.5</ecNumber>
    </submittedName>
</protein>
<dbReference type="SUPFAM" id="SSF55486">
    <property type="entry name" value="Metalloproteases ('zincins'), catalytic domain"/>
    <property type="match status" value="1"/>
</dbReference>
<sequence length="688" mass="76610">MTAANPFFAPSELPYELPPFARIEVSHFREALERGMAEQLAEVEAIALSAEEPTMANTIDALERSGRILTRVMRVFDNQTSADTNEELQQIEADFAPRFAAHDDAILLNERLFARIDALYARRDELDLTAEARHVLRRYHLDFVRAGAALAPEQRQRLREINTQLASLSTLFGSNLLADTNASALQLSSRADLDGLSEDAIAAAAAAAQSRGLDGYLITLVLPTHQPALESLTNRQVRRRLYEASVARGSRGNAHDNTDIARQLVVLRAERAELLGYRSHSDYVLADRTAGSNEQLDAMLDQLIAPAVANAHAEQADLAAAMAADGVEDEFAAWDWAFYAEAVRRERYELDTNALRPYFEVDRTLVDGVFFAATSLYGITFTARDDLQAYHPEARVFEVRNADGSELGLFIADYFTRDSKRGGAWMNSLVTQSRLLDQKPVVLNNMNIPKPPPGQPALMSLDEVRTMFHEFGHALHGLFSSVTYPRVAGTAVARDFVEYPSQVNEMWLSWPEVIANYTRHHESAEPLPADVITRIEESSAFNQGFETVSYLAATWLDLCWHRLGAAEARALEGSIEDFERRALEQVGLALETVPPRYRSAYFNHIFASGYASGYYSYIWSEVLDADTVEWFKESGGLQRRNGDLFRDALLARGASGPEMSFFESFRGRPASITPLLERRGLASAPSSP</sequence>
<dbReference type="Gene3D" id="3.40.390.10">
    <property type="entry name" value="Collagenase (Catalytic Domain)"/>
    <property type="match status" value="1"/>
</dbReference>
<evidence type="ECO:0000256" key="1">
    <source>
        <dbReference type="ARBA" id="ARBA00006040"/>
    </source>
</evidence>
<evidence type="ECO:0000256" key="3">
    <source>
        <dbReference type="ARBA" id="ARBA00022723"/>
    </source>
</evidence>
<evidence type="ECO:0000313" key="10">
    <source>
        <dbReference type="Proteomes" id="UP000704762"/>
    </source>
</evidence>
<dbReference type="InterPro" id="IPR024077">
    <property type="entry name" value="Neurolysin/TOP_dom2"/>
</dbReference>
<keyword evidence="9" id="KW-0121">Carboxypeptidase</keyword>
<comment type="cofactor">
    <cofactor evidence="7">
        <name>Zn(2+)</name>
        <dbReference type="ChEBI" id="CHEBI:29105"/>
    </cofactor>
    <text evidence="7">Binds 1 zinc ion.</text>
</comment>
<evidence type="ECO:0000256" key="6">
    <source>
        <dbReference type="ARBA" id="ARBA00023049"/>
    </source>
</evidence>
<keyword evidence="3 7" id="KW-0479">Metal-binding</keyword>
<dbReference type="Proteomes" id="UP000704762">
    <property type="component" value="Unassembled WGS sequence"/>
</dbReference>
<dbReference type="RefSeq" id="WP_204918520.1">
    <property type="nucleotide sequence ID" value="NZ_BAAAQP010000003.1"/>
</dbReference>
<keyword evidence="4 7" id="KW-0378">Hydrolase</keyword>
<organism evidence="9 10">
    <name type="scientific">Microlunatus panaciterrae</name>
    <dbReference type="NCBI Taxonomy" id="400768"/>
    <lineage>
        <taxon>Bacteria</taxon>
        <taxon>Bacillati</taxon>
        <taxon>Actinomycetota</taxon>
        <taxon>Actinomycetes</taxon>
        <taxon>Propionibacteriales</taxon>
        <taxon>Propionibacteriaceae</taxon>
        <taxon>Microlunatus</taxon>
    </lineage>
</organism>
<dbReference type="CDD" id="cd06456">
    <property type="entry name" value="M3A_DCP"/>
    <property type="match status" value="1"/>
</dbReference>
<evidence type="ECO:0000313" key="9">
    <source>
        <dbReference type="EMBL" id="MBM7799636.1"/>
    </source>
</evidence>
<reference evidence="9 10" key="1">
    <citation type="submission" date="2021-01" db="EMBL/GenBank/DDBJ databases">
        <title>Sequencing the genomes of 1000 actinobacteria strains.</title>
        <authorList>
            <person name="Klenk H.-P."/>
        </authorList>
    </citation>
    <scope>NUCLEOTIDE SEQUENCE [LARGE SCALE GENOMIC DNA]</scope>
    <source>
        <strain evidence="9 10">DSM 18662</strain>
    </source>
</reference>
<evidence type="ECO:0000256" key="2">
    <source>
        <dbReference type="ARBA" id="ARBA00022670"/>
    </source>
</evidence>
<evidence type="ECO:0000256" key="7">
    <source>
        <dbReference type="RuleBase" id="RU003435"/>
    </source>
</evidence>
<dbReference type="InterPro" id="IPR001567">
    <property type="entry name" value="Pept_M3A_M3B_dom"/>
</dbReference>
<dbReference type="EMBL" id="JAFBCF010000001">
    <property type="protein sequence ID" value="MBM7799636.1"/>
    <property type="molecule type" value="Genomic_DNA"/>
</dbReference>
<evidence type="ECO:0000256" key="4">
    <source>
        <dbReference type="ARBA" id="ARBA00022801"/>
    </source>
</evidence>
<comment type="caution">
    <text evidence="9">The sequence shown here is derived from an EMBL/GenBank/DDBJ whole genome shotgun (WGS) entry which is preliminary data.</text>
</comment>
<accession>A0ABS2RN61</accession>
<dbReference type="InterPro" id="IPR045090">
    <property type="entry name" value="Pept_M3A_M3B"/>
</dbReference>
<gene>
    <name evidence="9" type="ORF">JOE57_002557</name>
</gene>
<comment type="similarity">
    <text evidence="1 7">Belongs to the peptidase M3 family.</text>
</comment>
<keyword evidence="2 7" id="KW-0645">Protease</keyword>
<dbReference type="InterPro" id="IPR034005">
    <property type="entry name" value="M3A_DCP"/>
</dbReference>
<dbReference type="EC" id="3.4.15.5" evidence="9"/>
<dbReference type="Pfam" id="PF01432">
    <property type="entry name" value="Peptidase_M3"/>
    <property type="match status" value="1"/>
</dbReference>
<dbReference type="Gene3D" id="1.10.1370.10">
    <property type="entry name" value="Neurolysin, domain 3"/>
    <property type="match status" value="1"/>
</dbReference>
<dbReference type="GO" id="GO:0008241">
    <property type="term" value="F:peptidyl-dipeptidase activity"/>
    <property type="evidence" value="ECO:0007669"/>
    <property type="project" value="UniProtKB-EC"/>
</dbReference>
<dbReference type="InterPro" id="IPR024079">
    <property type="entry name" value="MetalloPept_cat_dom_sf"/>
</dbReference>
<name>A0ABS2RN61_9ACTN</name>
<keyword evidence="6 7" id="KW-0482">Metalloprotease</keyword>
<keyword evidence="10" id="KW-1185">Reference proteome</keyword>
<feature type="domain" description="Peptidase M3A/M3B catalytic" evidence="8">
    <location>
        <begin position="229"/>
        <end position="680"/>
    </location>
</feature>
<keyword evidence="5 7" id="KW-0862">Zinc</keyword>
<dbReference type="PANTHER" id="PTHR43660:SF1">
    <property type="entry name" value="DIPEPTIDYL CARBOXYPEPTIDASE"/>
    <property type="match status" value="1"/>
</dbReference>
<dbReference type="PANTHER" id="PTHR43660">
    <property type="entry name" value="DIPEPTIDYL CARBOXYPEPTIDASE"/>
    <property type="match status" value="1"/>
</dbReference>